<feature type="non-terminal residue" evidence="1">
    <location>
        <position position="44"/>
    </location>
</feature>
<organism evidence="1 2">
    <name type="scientific">Trifolium medium</name>
    <dbReference type="NCBI Taxonomy" id="97028"/>
    <lineage>
        <taxon>Eukaryota</taxon>
        <taxon>Viridiplantae</taxon>
        <taxon>Streptophyta</taxon>
        <taxon>Embryophyta</taxon>
        <taxon>Tracheophyta</taxon>
        <taxon>Spermatophyta</taxon>
        <taxon>Magnoliopsida</taxon>
        <taxon>eudicotyledons</taxon>
        <taxon>Gunneridae</taxon>
        <taxon>Pentapetalae</taxon>
        <taxon>rosids</taxon>
        <taxon>fabids</taxon>
        <taxon>Fabales</taxon>
        <taxon>Fabaceae</taxon>
        <taxon>Papilionoideae</taxon>
        <taxon>50 kb inversion clade</taxon>
        <taxon>NPAAA clade</taxon>
        <taxon>Hologalegina</taxon>
        <taxon>IRL clade</taxon>
        <taxon>Trifolieae</taxon>
        <taxon>Trifolium</taxon>
    </lineage>
</organism>
<evidence type="ECO:0000313" key="1">
    <source>
        <dbReference type="EMBL" id="MCI80505.1"/>
    </source>
</evidence>
<accession>A0A392V0K9</accession>
<dbReference type="Proteomes" id="UP000265520">
    <property type="component" value="Unassembled WGS sequence"/>
</dbReference>
<comment type="caution">
    <text evidence="1">The sequence shown here is derived from an EMBL/GenBank/DDBJ whole genome shotgun (WGS) entry which is preliminary data.</text>
</comment>
<dbReference type="AlphaFoldDB" id="A0A392V0K9"/>
<sequence length="44" mass="4812">MMQPHGFFNCSPVVDVPPSAGDLDDKEIGMPAKTIQNELIAKLR</sequence>
<proteinExistence type="predicted"/>
<evidence type="ECO:0000313" key="2">
    <source>
        <dbReference type="Proteomes" id="UP000265520"/>
    </source>
</evidence>
<name>A0A392V0K9_9FABA</name>
<dbReference type="EMBL" id="LXQA010997185">
    <property type="protein sequence ID" value="MCI80505.1"/>
    <property type="molecule type" value="Genomic_DNA"/>
</dbReference>
<keyword evidence="2" id="KW-1185">Reference proteome</keyword>
<protein>
    <submittedName>
        <fullName evidence="1">Copper amine oxidase 1-like</fullName>
    </submittedName>
</protein>
<reference evidence="1 2" key="1">
    <citation type="journal article" date="2018" name="Front. Plant Sci.">
        <title>Red Clover (Trifolium pratense) and Zigzag Clover (T. medium) - A Picture of Genomic Similarities and Differences.</title>
        <authorList>
            <person name="Dluhosova J."/>
            <person name="Istvanek J."/>
            <person name="Nedelnik J."/>
            <person name="Repkova J."/>
        </authorList>
    </citation>
    <scope>NUCLEOTIDE SEQUENCE [LARGE SCALE GENOMIC DNA]</scope>
    <source>
        <strain evidence="2">cv. 10/8</strain>
        <tissue evidence="1">Leaf</tissue>
    </source>
</reference>